<proteinExistence type="predicted"/>
<keyword evidence="4" id="KW-1185">Reference proteome</keyword>
<dbReference type="InterPro" id="IPR005149">
    <property type="entry name" value="Tscrpt_reg_PadR_N"/>
</dbReference>
<evidence type="ECO:0000256" key="1">
    <source>
        <dbReference type="SAM" id="MobiDB-lite"/>
    </source>
</evidence>
<gene>
    <name evidence="3" type="ORF">ACFQZP_39035</name>
</gene>
<dbReference type="RefSeq" id="WP_381301338.1">
    <property type="nucleotide sequence ID" value="NZ_JBHTEC010000001.1"/>
</dbReference>
<evidence type="ECO:0000313" key="4">
    <source>
        <dbReference type="Proteomes" id="UP001596957"/>
    </source>
</evidence>
<dbReference type="Gene3D" id="1.10.10.10">
    <property type="entry name" value="Winged helix-like DNA-binding domain superfamily/Winged helix DNA-binding domain"/>
    <property type="match status" value="1"/>
</dbReference>
<feature type="region of interest" description="Disordered" evidence="1">
    <location>
        <begin position="99"/>
        <end position="121"/>
    </location>
</feature>
<organism evidence="3 4">
    <name type="scientific">Streptomyces lutosisoli</name>
    <dbReference type="NCBI Taxonomy" id="2665721"/>
    <lineage>
        <taxon>Bacteria</taxon>
        <taxon>Bacillati</taxon>
        <taxon>Actinomycetota</taxon>
        <taxon>Actinomycetes</taxon>
        <taxon>Kitasatosporales</taxon>
        <taxon>Streptomycetaceae</taxon>
        <taxon>Streptomyces</taxon>
    </lineage>
</organism>
<dbReference type="InterPro" id="IPR036388">
    <property type="entry name" value="WH-like_DNA-bd_sf"/>
</dbReference>
<dbReference type="SUPFAM" id="SSF46785">
    <property type="entry name" value="Winged helix' DNA-binding domain"/>
    <property type="match status" value="1"/>
</dbReference>
<evidence type="ECO:0000313" key="3">
    <source>
        <dbReference type="EMBL" id="MFD0287538.1"/>
    </source>
</evidence>
<comment type="caution">
    <text evidence="3">The sequence shown here is derived from an EMBL/GenBank/DDBJ whole genome shotgun (WGS) entry which is preliminary data.</text>
</comment>
<sequence>MGMPRMTLQTQLVLRALLEDPAKQRYGLELCELAGLPSGTIYPILARLELVGWVDSIWEDPAVHEEAGRPRRRFYRITQDGAVQARDALARTYRSRKQPLPGWAAVRPATEEGSSRRPGSG</sequence>
<dbReference type="Pfam" id="PF03551">
    <property type="entry name" value="PadR"/>
    <property type="match status" value="1"/>
</dbReference>
<reference evidence="4" key="1">
    <citation type="journal article" date="2019" name="Int. J. Syst. Evol. Microbiol.">
        <title>The Global Catalogue of Microorganisms (GCM) 10K type strain sequencing project: providing services to taxonomists for standard genome sequencing and annotation.</title>
        <authorList>
            <consortium name="The Broad Institute Genomics Platform"/>
            <consortium name="The Broad Institute Genome Sequencing Center for Infectious Disease"/>
            <person name="Wu L."/>
            <person name="Ma J."/>
        </authorList>
    </citation>
    <scope>NUCLEOTIDE SEQUENCE [LARGE SCALE GENOMIC DNA]</scope>
    <source>
        <strain evidence="4">CGMCC 4.7198</strain>
    </source>
</reference>
<feature type="domain" description="Transcription regulator PadR N-terminal" evidence="2">
    <location>
        <begin position="36"/>
        <end position="85"/>
    </location>
</feature>
<dbReference type="InterPro" id="IPR036390">
    <property type="entry name" value="WH_DNA-bd_sf"/>
</dbReference>
<dbReference type="EMBL" id="JBHTEC010000001">
    <property type="protein sequence ID" value="MFD0287538.1"/>
    <property type="molecule type" value="Genomic_DNA"/>
</dbReference>
<protein>
    <submittedName>
        <fullName evidence="3">PadR family transcriptional regulator</fullName>
    </submittedName>
</protein>
<dbReference type="Proteomes" id="UP001596957">
    <property type="component" value="Unassembled WGS sequence"/>
</dbReference>
<evidence type="ECO:0000259" key="2">
    <source>
        <dbReference type="Pfam" id="PF03551"/>
    </source>
</evidence>
<accession>A0ABW2VWE5</accession>
<name>A0ABW2VWE5_9ACTN</name>